<gene>
    <name evidence="3" type="ORF">MDCFG202_LOCUS108321</name>
</gene>
<accession>A0A9N8NFN5</accession>
<feature type="non-terminal residue" evidence="3">
    <location>
        <position position="135"/>
    </location>
</feature>
<evidence type="ECO:0000313" key="3">
    <source>
        <dbReference type="EMBL" id="CAG1972683.1"/>
    </source>
</evidence>
<keyword evidence="2" id="KW-0472">Membrane</keyword>
<evidence type="ECO:0000313" key="4">
    <source>
        <dbReference type="Proteomes" id="UP000746612"/>
    </source>
</evidence>
<feature type="region of interest" description="Disordered" evidence="1">
    <location>
        <begin position="1"/>
        <end position="92"/>
    </location>
</feature>
<reference evidence="3" key="1">
    <citation type="submission" date="2021-03" db="EMBL/GenBank/DDBJ databases">
        <authorList>
            <person name="Alouane T."/>
            <person name="Langin T."/>
            <person name="Bonhomme L."/>
        </authorList>
    </citation>
    <scope>NUCLEOTIDE SEQUENCE</scope>
    <source>
        <strain evidence="3">MDC_Fg202</strain>
    </source>
</reference>
<evidence type="ECO:0000256" key="2">
    <source>
        <dbReference type="SAM" id="Phobius"/>
    </source>
</evidence>
<dbReference type="Proteomes" id="UP000746612">
    <property type="component" value="Unassembled WGS sequence"/>
</dbReference>
<proteinExistence type="predicted"/>
<organism evidence="3 4">
    <name type="scientific">Gibberella zeae</name>
    <name type="common">Wheat head blight fungus</name>
    <name type="synonym">Fusarium graminearum</name>
    <dbReference type="NCBI Taxonomy" id="5518"/>
    <lineage>
        <taxon>Eukaryota</taxon>
        <taxon>Fungi</taxon>
        <taxon>Dikarya</taxon>
        <taxon>Ascomycota</taxon>
        <taxon>Pezizomycotina</taxon>
        <taxon>Sordariomycetes</taxon>
        <taxon>Hypocreomycetidae</taxon>
        <taxon>Hypocreales</taxon>
        <taxon>Nectriaceae</taxon>
        <taxon>Fusarium</taxon>
    </lineage>
</organism>
<comment type="caution">
    <text evidence="3">The sequence shown here is derived from an EMBL/GenBank/DDBJ whole genome shotgun (WGS) entry which is preliminary data.</text>
</comment>
<evidence type="ECO:0000256" key="1">
    <source>
        <dbReference type="SAM" id="MobiDB-lite"/>
    </source>
</evidence>
<feature type="transmembrane region" description="Helical" evidence="2">
    <location>
        <begin position="113"/>
        <end position="134"/>
    </location>
</feature>
<dbReference type="EMBL" id="CAJPIJ010000091">
    <property type="protein sequence ID" value="CAG1972683.1"/>
    <property type="molecule type" value="Genomic_DNA"/>
</dbReference>
<dbReference type="AlphaFoldDB" id="A0A9N8NFN5"/>
<feature type="compositionally biased region" description="Polar residues" evidence="1">
    <location>
        <begin position="66"/>
        <end position="91"/>
    </location>
</feature>
<name>A0A9N8NFN5_GIBZA</name>
<keyword evidence="2" id="KW-0812">Transmembrane</keyword>
<keyword evidence="2" id="KW-1133">Transmembrane helix</keyword>
<protein>
    <submittedName>
        <fullName evidence="3">Uncharacterized protein</fullName>
    </submittedName>
</protein>
<sequence length="135" mass="14401">QNNHNEGLHHNHLLRHSPRPSPTTRPSTGDQASPPAQTLSPSTLQPPPRASLPRRSGDAPAATEGPTRQTSIYIPQGQSGSVETGRSSPVTGVSLEVREMLERSMSIRWDEGIGLAGCVWLMALVTVVVVVVVVT</sequence>
<feature type="compositionally biased region" description="Polar residues" evidence="1">
    <location>
        <begin position="29"/>
        <end position="43"/>
    </location>
</feature>